<keyword evidence="1" id="KW-0812">Transmembrane</keyword>
<keyword evidence="3" id="KW-1185">Reference proteome</keyword>
<protein>
    <submittedName>
        <fullName evidence="2">Uncharacterized protein</fullName>
    </submittedName>
</protein>
<reference evidence="2 3" key="1">
    <citation type="submission" date="2018-07" db="EMBL/GenBank/DDBJ databases">
        <title>Genomic Encyclopedia of Type Strains, Phase III (KMG-III): the genomes of soil and plant-associated and newly described type strains.</title>
        <authorList>
            <person name="Whitman W."/>
        </authorList>
    </citation>
    <scope>NUCLEOTIDE SEQUENCE [LARGE SCALE GENOMIC DNA]</scope>
    <source>
        <strain evidence="2 3">CECT 7948</strain>
    </source>
</reference>
<evidence type="ECO:0000256" key="1">
    <source>
        <dbReference type="SAM" id="Phobius"/>
    </source>
</evidence>
<proteinExistence type="predicted"/>
<feature type="transmembrane region" description="Helical" evidence="1">
    <location>
        <begin position="7"/>
        <end position="29"/>
    </location>
</feature>
<gene>
    <name evidence="2" type="ORF">DFQ09_102530</name>
</gene>
<dbReference type="AlphaFoldDB" id="A0A3D9N2I1"/>
<sequence>MSIACTSVVYIDYAVVPYLTFTLAVFYLYNVFI</sequence>
<dbReference type="EMBL" id="QREI01000002">
    <property type="protein sequence ID" value="REE25938.1"/>
    <property type="molecule type" value="Genomic_DNA"/>
</dbReference>
<accession>A0A3D9N2I1</accession>
<evidence type="ECO:0000313" key="2">
    <source>
        <dbReference type="EMBL" id="REE25938.1"/>
    </source>
</evidence>
<dbReference type="Proteomes" id="UP000256919">
    <property type="component" value="Unassembled WGS sequence"/>
</dbReference>
<organism evidence="2 3">
    <name type="scientific">Winogradskyella pacifica</name>
    <dbReference type="NCBI Taxonomy" id="664642"/>
    <lineage>
        <taxon>Bacteria</taxon>
        <taxon>Pseudomonadati</taxon>
        <taxon>Bacteroidota</taxon>
        <taxon>Flavobacteriia</taxon>
        <taxon>Flavobacteriales</taxon>
        <taxon>Flavobacteriaceae</taxon>
        <taxon>Winogradskyella</taxon>
    </lineage>
</organism>
<comment type="caution">
    <text evidence="2">The sequence shown here is derived from an EMBL/GenBank/DDBJ whole genome shotgun (WGS) entry which is preliminary data.</text>
</comment>
<evidence type="ECO:0000313" key="3">
    <source>
        <dbReference type="Proteomes" id="UP000256919"/>
    </source>
</evidence>
<keyword evidence="1" id="KW-1133">Transmembrane helix</keyword>
<keyword evidence="1" id="KW-0472">Membrane</keyword>
<name>A0A3D9N2I1_9FLAO</name>